<evidence type="ECO:0000313" key="1">
    <source>
        <dbReference type="EMBL" id="CAF1689450.1"/>
    </source>
</evidence>
<gene>
    <name evidence="1" type="ORF">XAT740_LOCUS63309</name>
</gene>
<proteinExistence type="predicted"/>
<protein>
    <submittedName>
        <fullName evidence="1">Uncharacterized protein</fullName>
    </submittedName>
</protein>
<reference evidence="1" key="1">
    <citation type="submission" date="2021-02" db="EMBL/GenBank/DDBJ databases">
        <authorList>
            <person name="Nowell W R."/>
        </authorList>
    </citation>
    <scope>NUCLEOTIDE SEQUENCE</scope>
</reference>
<evidence type="ECO:0000313" key="2">
    <source>
        <dbReference type="Proteomes" id="UP000663828"/>
    </source>
</evidence>
<dbReference type="EMBL" id="CAJNOR010019275">
    <property type="protein sequence ID" value="CAF1689450.1"/>
    <property type="molecule type" value="Genomic_DNA"/>
</dbReference>
<feature type="non-terminal residue" evidence="1">
    <location>
        <position position="50"/>
    </location>
</feature>
<comment type="caution">
    <text evidence="1">The sequence shown here is derived from an EMBL/GenBank/DDBJ whole genome shotgun (WGS) entry which is preliminary data.</text>
</comment>
<accession>A0A816HLT7</accession>
<organism evidence="1 2">
    <name type="scientific">Adineta ricciae</name>
    <name type="common">Rotifer</name>
    <dbReference type="NCBI Taxonomy" id="249248"/>
    <lineage>
        <taxon>Eukaryota</taxon>
        <taxon>Metazoa</taxon>
        <taxon>Spiralia</taxon>
        <taxon>Gnathifera</taxon>
        <taxon>Rotifera</taxon>
        <taxon>Eurotatoria</taxon>
        <taxon>Bdelloidea</taxon>
        <taxon>Adinetida</taxon>
        <taxon>Adinetidae</taxon>
        <taxon>Adineta</taxon>
    </lineage>
</organism>
<dbReference type="Proteomes" id="UP000663828">
    <property type="component" value="Unassembled WGS sequence"/>
</dbReference>
<keyword evidence="2" id="KW-1185">Reference proteome</keyword>
<name>A0A816HLT7_ADIRI</name>
<dbReference type="AlphaFoldDB" id="A0A816HLT7"/>
<sequence length="50" mass="6037">MDQQFILNNKLPPVINLIDNILNLSRSFLSNNDMKTYYHLINLNWHEKYS</sequence>